<dbReference type="InterPro" id="IPR037401">
    <property type="entry name" value="SnoaL-like"/>
</dbReference>
<comment type="caution">
    <text evidence="2">The sequence shown here is derived from an EMBL/GenBank/DDBJ whole genome shotgun (WGS) entry which is preliminary data.</text>
</comment>
<dbReference type="RefSeq" id="WP_262563818.1">
    <property type="nucleotide sequence ID" value="NZ_JAPFCC010000001.1"/>
</dbReference>
<dbReference type="EMBL" id="JAPFCC010000001">
    <property type="protein sequence ID" value="MCW7554083.1"/>
    <property type="molecule type" value="Genomic_DNA"/>
</dbReference>
<dbReference type="Pfam" id="PF13474">
    <property type="entry name" value="SnoaL_3"/>
    <property type="match status" value="1"/>
</dbReference>
<keyword evidence="3" id="KW-1185">Reference proteome</keyword>
<evidence type="ECO:0000259" key="1">
    <source>
        <dbReference type="Pfam" id="PF13474"/>
    </source>
</evidence>
<dbReference type="Proteomes" id="UP001209854">
    <property type="component" value="Unassembled WGS sequence"/>
</dbReference>
<dbReference type="Gene3D" id="3.10.450.50">
    <property type="match status" value="1"/>
</dbReference>
<name>A0ABT3MYB1_9GAMM</name>
<evidence type="ECO:0000313" key="2">
    <source>
        <dbReference type="EMBL" id="MCW7554083.1"/>
    </source>
</evidence>
<feature type="domain" description="SnoaL-like" evidence="1">
    <location>
        <begin position="8"/>
        <end position="129"/>
    </location>
</feature>
<sequence length="130" mass="15150">MENQPEAITTLFNQQADNYQQRYIDGMLAHYAPDAELLFWSSENVSCTTHSGLRVWYESLFDQFEIESVQYRLESFWESGDVIGCCSTWQFETRMKPEGSATELQSLRATHILRKLGNEWKIVHLHASPQ</sequence>
<gene>
    <name evidence="2" type="ORF">NX722_15950</name>
</gene>
<reference evidence="2 3" key="1">
    <citation type="submission" date="2022-10" db="EMBL/GenBank/DDBJ databases">
        <title>High-quality genome sequences of two octocoral-associated bacteria, Endozoicomonas euniceicola EF212 and Endozoicomonas gorgoniicola PS125.</title>
        <authorList>
            <person name="Chiou Y.-J."/>
            <person name="Chen Y.-H."/>
        </authorList>
    </citation>
    <scope>NUCLEOTIDE SEQUENCE [LARGE SCALE GENOMIC DNA]</scope>
    <source>
        <strain evidence="2 3">PS125</strain>
    </source>
</reference>
<evidence type="ECO:0000313" key="3">
    <source>
        <dbReference type="Proteomes" id="UP001209854"/>
    </source>
</evidence>
<organism evidence="2 3">
    <name type="scientific">Endozoicomonas gorgoniicola</name>
    <dbReference type="NCBI Taxonomy" id="1234144"/>
    <lineage>
        <taxon>Bacteria</taxon>
        <taxon>Pseudomonadati</taxon>
        <taxon>Pseudomonadota</taxon>
        <taxon>Gammaproteobacteria</taxon>
        <taxon>Oceanospirillales</taxon>
        <taxon>Endozoicomonadaceae</taxon>
        <taxon>Endozoicomonas</taxon>
    </lineage>
</organism>
<proteinExistence type="predicted"/>
<dbReference type="SUPFAM" id="SSF54427">
    <property type="entry name" value="NTF2-like"/>
    <property type="match status" value="1"/>
</dbReference>
<accession>A0ABT3MYB1</accession>
<protein>
    <submittedName>
        <fullName evidence="2">Nuclear transport factor 2 family protein</fullName>
    </submittedName>
</protein>
<dbReference type="InterPro" id="IPR032710">
    <property type="entry name" value="NTF2-like_dom_sf"/>
</dbReference>